<dbReference type="InterPro" id="IPR011009">
    <property type="entry name" value="Kinase-like_dom_sf"/>
</dbReference>
<protein>
    <submittedName>
        <fullName evidence="2">Serine/threonine protein kinase</fullName>
    </submittedName>
</protein>
<dbReference type="Proteomes" id="UP000662200">
    <property type="component" value="Unassembled WGS sequence"/>
</dbReference>
<dbReference type="EMBL" id="BMQC01000001">
    <property type="protein sequence ID" value="GGK15957.1"/>
    <property type="molecule type" value="Genomic_DNA"/>
</dbReference>
<dbReference type="GO" id="GO:0031179">
    <property type="term" value="P:peptide modification"/>
    <property type="evidence" value="ECO:0007669"/>
    <property type="project" value="InterPro"/>
</dbReference>
<dbReference type="Pfam" id="PF00069">
    <property type="entry name" value="Pkinase"/>
    <property type="match status" value="1"/>
</dbReference>
<dbReference type="InterPro" id="IPR053524">
    <property type="entry name" value="Aerial_hyphae_peptide-synth"/>
</dbReference>
<organism evidence="2 3">
    <name type="scientific">Pilimelia terevasa</name>
    <dbReference type="NCBI Taxonomy" id="53372"/>
    <lineage>
        <taxon>Bacteria</taxon>
        <taxon>Bacillati</taxon>
        <taxon>Actinomycetota</taxon>
        <taxon>Actinomycetes</taxon>
        <taxon>Micromonosporales</taxon>
        <taxon>Micromonosporaceae</taxon>
        <taxon>Pilimelia</taxon>
    </lineage>
</organism>
<accession>A0A8J3FHV2</accession>
<dbReference type="InterPro" id="IPR007822">
    <property type="entry name" value="LANC-like"/>
</dbReference>
<dbReference type="CDD" id="cd04791">
    <property type="entry name" value="LanC_SerThrkinase"/>
    <property type="match status" value="1"/>
</dbReference>
<reference evidence="2" key="1">
    <citation type="journal article" date="2014" name="Int. J. Syst. Evol. Microbiol.">
        <title>Complete genome sequence of Corynebacterium casei LMG S-19264T (=DSM 44701T), isolated from a smear-ripened cheese.</title>
        <authorList>
            <consortium name="US DOE Joint Genome Institute (JGI-PGF)"/>
            <person name="Walter F."/>
            <person name="Albersmeier A."/>
            <person name="Kalinowski J."/>
            <person name="Ruckert C."/>
        </authorList>
    </citation>
    <scope>NUCLEOTIDE SEQUENCE</scope>
    <source>
        <strain evidence="2">JCM 3091</strain>
    </source>
</reference>
<comment type="caution">
    <text evidence="2">The sequence shown here is derived from an EMBL/GenBank/DDBJ whole genome shotgun (WGS) entry which is preliminary data.</text>
</comment>
<dbReference type="GO" id="GO:0004674">
    <property type="term" value="F:protein serine/threonine kinase activity"/>
    <property type="evidence" value="ECO:0007669"/>
    <property type="project" value="UniProtKB-KW"/>
</dbReference>
<dbReference type="SUPFAM" id="SSF56112">
    <property type="entry name" value="Protein kinase-like (PK-like)"/>
    <property type="match status" value="1"/>
</dbReference>
<dbReference type="SUPFAM" id="SSF158745">
    <property type="entry name" value="LanC-like"/>
    <property type="match status" value="1"/>
</dbReference>
<dbReference type="RefSeq" id="WP_189112534.1">
    <property type="nucleotide sequence ID" value="NZ_BMQC01000001.1"/>
</dbReference>
<gene>
    <name evidence="2" type="ORF">GCM10010124_05720</name>
</gene>
<dbReference type="AlphaFoldDB" id="A0A8J3FHV2"/>
<dbReference type="Pfam" id="PF25816">
    <property type="entry name" value="RamC_N"/>
    <property type="match status" value="1"/>
</dbReference>
<dbReference type="SMART" id="SM00220">
    <property type="entry name" value="S_TKc"/>
    <property type="match status" value="1"/>
</dbReference>
<dbReference type="Gene3D" id="1.10.510.10">
    <property type="entry name" value="Transferase(Phosphotransferase) domain 1"/>
    <property type="match status" value="1"/>
</dbReference>
<keyword evidence="3" id="KW-1185">Reference proteome</keyword>
<proteinExistence type="predicted"/>
<keyword evidence="2" id="KW-0808">Transferase</keyword>
<evidence type="ECO:0000313" key="2">
    <source>
        <dbReference type="EMBL" id="GGK15957.1"/>
    </source>
</evidence>
<feature type="domain" description="Protein kinase" evidence="1">
    <location>
        <begin position="231"/>
        <end position="539"/>
    </location>
</feature>
<evidence type="ECO:0000313" key="3">
    <source>
        <dbReference type="Proteomes" id="UP000662200"/>
    </source>
</evidence>
<name>A0A8J3FHV2_9ACTN</name>
<dbReference type="InterPro" id="IPR057929">
    <property type="entry name" value="RamC_N"/>
</dbReference>
<keyword evidence="2" id="KW-0418">Kinase</keyword>
<sequence>MDDRYEVFCVADRLFFDALQGGDTSTGENAARGFAAADRPLPEGWRREVRADWLAFVPPRRRVPAQGWKIHASATPDNAERVLAAVLDHCLPRGIECKVLRSPRAHFLRSAKYAPRGHSGKLVTVYPEDEAECAAILDALVPALDGEPGPYILSDLRIGAGPLYVRYGGFAGRYCVTGNGDVVAAIEDDRGVLVPDPRDPVFRVPPWVAVPDFLAPHLAARNAVTTADTPYAIEQVIHFSNGGGLYRGRDTRTGAAVVLKEGRPYAGLDADGTDAATRVRIEHAFLTRLAGAPGVPEVRDLFTIGEHQFLAMEFLDGAALNKEVVARHPMVADGGPAARAAYTRWALSIVEQVDAAVAAMHDRGVVHGDLHLFNIFVRPDDSVRLLDFEVASLAADDARPGLGNQGFAPPPAVRGPDLDRYALACLRLAVFLPLTPLLWLAPGKAAHLAEIVAAQFPVPPDYLTDALATIDRLAGPAAPPQTRADGPTRWPAAGGWAATGGDLRRAITASASPRRSDRLFPGDVRQFEVGGLGLAHGAAGVLYALDVTGGARSPEHEQWLLTGARQAGNGTMIGMYDGLHGVAHVLDHLGHEQAARAVLDRCLDANWRSLGSDLYGGLAGIGLNLAHFADRTGDAALRAAARDAADLVAERLGPVEGVPQVSGGRHPHAGLLRGGAGAALLLLRACDDTGDPAYLDAAATALRQDLRRCRRDAGGDLVVDEGWRTMPYLAAGSVGIGLALGRYLDRRPDEEFAAAAAQIHGAALSPLYVQSGLFAGRAGIVYYLADRRRQLDGDAAREVDDAVAAQCAALGWHALPYRGGTAFPGEQLLRLSMDLATGTAGVLLAIGAAQHDRPVHLPLLATPARFLNAVP</sequence>
<dbReference type="Gene3D" id="1.50.10.20">
    <property type="match status" value="1"/>
</dbReference>
<dbReference type="GO" id="GO:0005524">
    <property type="term" value="F:ATP binding"/>
    <property type="evidence" value="ECO:0007669"/>
    <property type="project" value="InterPro"/>
</dbReference>
<dbReference type="InterPro" id="IPR000719">
    <property type="entry name" value="Prot_kinase_dom"/>
</dbReference>
<dbReference type="PROSITE" id="PS50011">
    <property type="entry name" value="PROTEIN_KINASE_DOM"/>
    <property type="match status" value="1"/>
</dbReference>
<dbReference type="InterPro" id="IPR058053">
    <property type="entry name" value="RamC_C"/>
</dbReference>
<dbReference type="SMART" id="SM01260">
    <property type="entry name" value="LANC_like"/>
    <property type="match status" value="1"/>
</dbReference>
<keyword evidence="2" id="KW-0723">Serine/threonine-protein kinase</keyword>
<reference evidence="2" key="2">
    <citation type="submission" date="2020-09" db="EMBL/GenBank/DDBJ databases">
        <authorList>
            <person name="Sun Q."/>
            <person name="Ohkuma M."/>
        </authorList>
    </citation>
    <scope>NUCLEOTIDE SEQUENCE</scope>
    <source>
        <strain evidence="2">JCM 3091</strain>
    </source>
</reference>
<evidence type="ECO:0000259" key="1">
    <source>
        <dbReference type="PROSITE" id="PS50011"/>
    </source>
</evidence>
<dbReference type="NCBIfam" id="NF038151">
    <property type="entry name" value="lanthi_synth_III"/>
    <property type="match status" value="1"/>
</dbReference>